<dbReference type="PANTHER" id="PTHR43537:SF41">
    <property type="entry name" value="TRANSCRIPTIONAL REGULATORY PROTEIN"/>
    <property type="match status" value="1"/>
</dbReference>
<dbReference type="CDD" id="cd07377">
    <property type="entry name" value="WHTH_GntR"/>
    <property type="match status" value="1"/>
</dbReference>
<evidence type="ECO:0000313" key="5">
    <source>
        <dbReference type="EMBL" id="UQN15192.1"/>
    </source>
</evidence>
<dbReference type="SUPFAM" id="SSF48008">
    <property type="entry name" value="GntR ligand-binding domain-like"/>
    <property type="match status" value="1"/>
</dbReference>
<keyword evidence="2" id="KW-0238">DNA-binding</keyword>
<dbReference type="InterPro" id="IPR036390">
    <property type="entry name" value="WH_DNA-bd_sf"/>
</dbReference>
<dbReference type="Pfam" id="PF07729">
    <property type="entry name" value="FCD"/>
    <property type="match status" value="1"/>
</dbReference>
<keyword evidence="3" id="KW-0804">Transcription</keyword>
<dbReference type="Pfam" id="PF00392">
    <property type="entry name" value="GntR"/>
    <property type="match status" value="1"/>
</dbReference>
<dbReference type="SMART" id="SM00895">
    <property type="entry name" value="FCD"/>
    <property type="match status" value="1"/>
</dbReference>
<dbReference type="InterPro" id="IPR008920">
    <property type="entry name" value="TF_FadR/GntR_C"/>
</dbReference>
<dbReference type="InterPro" id="IPR000524">
    <property type="entry name" value="Tscrpt_reg_HTH_GntR"/>
</dbReference>
<evidence type="ECO:0000256" key="3">
    <source>
        <dbReference type="ARBA" id="ARBA00023163"/>
    </source>
</evidence>
<dbReference type="EMBL" id="CP097160">
    <property type="protein sequence ID" value="UQN15192.1"/>
    <property type="molecule type" value="Genomic_DNA"/>
</dbReference>
<dbReference type="InterPro" id="IPR036388">
    <property type="entry name" value="WH-like_DNA-bd_sf"/>
</dbReference>
<dbReference type="Gene3D" id="1.10.10.10">
    <property type="entry name" value="Winged helix-like DNA-binding domain superfamily/Winged helix DNA-binding domain"/>
    <property type="match status" value="1"/>
</dbReference>
<protein>
    <submittedName>
        <fullName evidence="5">GntR family transcriptional regulator</fullName>
    </submittedName>
</protein>
<dbReference type="SUPFAM" id="SSF46785">
    <property type="entry name" value="Winged helix' DNA-binding domain"/>
    <property type="match status" value="1"/>
</dbReference>
<dbReference type="PANTHER" id="PTHR43537">
    <property type="entry name" value="TRANSCRIPTIONAL REGULATOR, GNTR FAMILY"/>
    <property type="match status" value="1"/>
</dbReference>
<evidence type="ECO:0000259" key="4">
    <source>
        <dbReference type="PROSITE" id="PS50949"/>
    </source>
</evidence>
<accession>A0ABY4MYP3</accession>
<proteinExistence type="predicted"/>
<name>A0ABY4MYP3_9MICO</name>
<organism evidence="5">
    <name type="scientific">Gulosibacter sediminis</name>
    <dbReference type="NCBI Taxonomy" id="1729695"/>
    <lineage>
        <taxon>Bacteria</taxon>
        <taxon>Bacillati</taxon>
        <taxon>Actinomycetota</taxon>
        <taxon>Actinomycetes</taxon>
        <taxon>Micrococcales</taxon>
        <taxon>Microbacteriaceae</taxon>
        <taxon>Gulosibacter</taxon>
    </lineage>
</organism>
<sequence>MASESMNLAPAAHGQTGEHIAQLLRDDILAGEFLPGARLGQVDLAERYGTTRAPIRDALRILAATGLVSHVANAGARVTRLSADECAELYRMRERIEPLLFEYTLPQLSGEQLAELQRLADEMAETEDPERFVQLDREFHDITYSPGSTHLLADTVRNLWDRTQHYRRQYVNNARPHGDRASDHDHQLLVKACAARDVYEAGHIIELHVRRTRLNLAEHPEIFR</sequence>
<gene>
    <name evidence="5" type="ORF">M3M28_01605</name>
</gene>
<dbReference type="SMART" id="SM00345">
    <property type="entry name" value="HTH_GNTR"/>
    <property type="match status" value="1"/>
</dbReference>
<dbReference type="Gene3D" id="1.20.120.530">
    <property type="entry name" value="GntR ligand-binding domain-like"/>
    <property type="match status" value="1"/>
</dbReference>
<evidence type="ECO:0000256" key="2">
    <source>
        <dbReference type="ARBA" id="ARBA00023125"/>
    </source>
</evidence>
<dbReference type="PROSITE" id="PS50949">
    <property type="entry name" value="HTH_GNTR"/>
    <property type="match status" value="1"/>
</dbReference>
<keyword evidence="1" id="KW-0805">Transcription regulation</keyword>
<evidence type="ECO:0000256" key="1">
    <source>
        <dbReference type="ARBA" id="ARBA00023015"/>
    </source>
</evidence>
<reference evidence="5" key="1">
    <citation type="submission" date="2022-05" db="EMBL/GenBank/DDBJ databases">
        <title>Complete genome sequence of toluene-degrading Gulosibacter sediminis strain ACHW.36C.</title>
        <authorList>
            <person name="Wai A.C."/>
            <person name="Lai G.K."/>
            <person name="Griffin S.D."/>
            <person name="Leung F.C."/>
        </authorList>
    </citation>
    <scope>NUCLEOTIDE SEQUENCE [LARGE SCALE GENOMIC DNA]</scope>
    <source>
        <strain evidence="5">ACHW.36C</strain>
    </source>
</reference>
<feature type="domain" description="HTH gntR-type" evidence="4">
    <location>
        <begin position="14"/>
        <end position="81"/>
    </location>
</feature>
<dbReference type="InterPro" id="IPR011711">
    <property type="entry name" value="GntR_C"/>
</dbReference>